<dbReference type="CDD" id="cd07043">
    <property type="entry name" value="STAS_anti-anti-sigma_factors"/>
    <property type="match status" value="1"/>
</dbReference>
<dbReference type="PROSITE" id="PS50801">
    <property type="entry name" value="STAS"/>
    <property type="match status" value="1"/>
</dbReference>
<name>A0A5M6D447_9BACT</name>
<dbReference type="SUPFAM" id="SSF52091">
    <property type="entry name" value="SpoIIaa-like"/>
    <property type="match status" value="1"/>
</dbReference>
<dbReference type="InterPro" id="IPR036513">
    <property type="entry name" value="STAS_dom_sf"/>
</dbReference>
<gene>
    <name evidence="2" type="ORF">FYK55_15810</name>
</gene>
<dbReference type="AlphaFoldDB" id="A0A5M6D447"/>
<dbReference type="RefSeq" id="WP_150077411.1">
    <property type="nucleotide sequence ID" value="NZ_VWOX01000008.1"/>
</dbReference>
<proteinExistence type="predicted"/>
<evidence type="ECO:0000259" key="1">
    <source>
        <dbReference type="PROSITE" id="PS50801"/>
    </source>
</evidence>
<feature type="domain" description="STAS" evidence="1">
    <location>
        <begin position="80"/>
        <end position="147"/>
    </location>
</feature>
<keyword evidence="3" id="KW-1185">Reference proteome</keyword>
<dbReference type="InterPro" id="IPR002645">
    <property type="entry name" value="STAS_dom"/>
</dbReference>
<organism evidence="2 3">
    <name type="scientific">Roseiconus nitratireducens</name>
    <dbReference type="NCBI Taxonomy" id="2605748"/>
    <lineage>
        <taxon>Bacteria</taxon>
        <taxon>Pseudomonadati</taxon>
        <taxon>Planctomycetota</taxon>
        <taxon>Planctomycetia</taxon>
        <taxon>Pirellulales</taxon>
        <taxon>Pirellulaceae</taxon>
        <taxon>Roseiconus</taxon>
    </lineage>
</organism>
<comment type="caution">
    <text evidence="2">The sequence shown here is derived from an EMBL/GenBank/DDBJ whole genome shotgun (WGS) entry which is preliminary data.</text>
</comment>
<dbReference type="Gene3D" id="3.30.750.24">
    <property type="entry name" value="STAS domain"/>
    <property type="match status" value="1"/>
</dbReference>
<reference evidence="2 3" key="1">
    <citation type="submission" date="2019-08" db="EMBL/GenBank/DDBJ databases">
        <authorList>
            <person name="Dhanesh K."/>
            <person name="Kumar G."/>
            <person name="Sasikala C."/>
            <person name="Venkata Ramana C."/>
        </authorList>
    </citation>
    <scope>NUCLEOTIDE SEQUENCE [LARGE SCALE GENOMIC DNA]</scope>
    <source>
        <strain evidence="2 3">JC645</strain>
    </source>
</reference>
<protein>
    <submittedName>
        <fullName evidence="2">STAS domain-containing protein</fullName>
    </submittedName>
</protein>
<dbReference type="Proteomes" id="UP000324479">
    <property type="component" value="Unassembled WGS sequence"/>
</dbReference>
<evidence type="ECO:0000313" key="3">
    <source>
        <dbReference type="Proteomes" id="UP000324479"/>
    </source>
</evidence>
<accession>A0A5M6D447</accession>
<evidence type="ECO:0000313" key="2">
    <source>
        <dbReference type="EMBL" id="KAA5542264.1"/>
    </source>
</evidence>
<dbReference type="Pfam" id="PF01740">
    <property type="entry name" value="STAS"/>
    <property type="match status" value="1"/>
</dbReference>
<sequence length="149" mass="16673">MIISSRTPEGEPNRCPICREEIWLDPSQPTGDAPCPNCGHLLWFSDPPIAVVTFTSGEVVDESSWDQLMHLGTARQPPRLLLNVENISLPSSTALTQLVVLNRKIKEQGGRLVLCNISPNLNELFKIMRVRTRFEIYSDQEAAFKALAD</sequence>
<dbReference type="EMBL" id="VWOX01000008">
    <property type="protein sequence ID" value="KAA5542264.1"/>
    <property type="molecule type" value="Genomic_DNA"/>
</dbReference>